<dbReference type="EnsemblPlants" id="LPERR09G01030.2">
    <property type="protein sequence ID" value="LPERR09G01030.2"/>
    <property type="gene ID" value="LPERR09G01030"/>
</dbReference>
<feature type="region of interest" description="Disordered" evidence="1">
    <location>
        <begin position="74"/>
        <end position="118"/>
    </location>
</feature>
<accession>A0A0D9XBG7</accession>
<evidence type="ECO:0000313" key="3">
    <source>
        <dbReference type="EnsemblPlants" id="LPERR09G01030.2"/>
    </source>
</evidence>
<feature type="compositionally biased region" description="Basic and acidic residues" evidence="1">
    <location>
        <begin position="79"/>
        <end position="97"/>
    </location>
</feature>
<dbReference type="Gramene" id="LPERR09G01030.2">
    <property type="protein sequence ID" value="LPERR09G01030.2"/>
    <property type="gene ID" value="LPERR09G01030"/>
</dbReference>
<organism evidence="3 4">
    <name type="scientific">Leersia perrieri</name>
    <dbReference type="NCBI Taxonomy" id="77586"/>
    <lineage>
        <taxon>Eukaryota</taxon>
        <taxon>Viridiplantae</taxon>
        <taxon>Streptophyta</taxon>
        <taxon>Embryophyta</taxon>
        <taxon>Tracheophyta</taxon>
        <taxon>Spermatophyta</taxon>
        <taxon>Magnoliopsida</taxon>
        <taxon>Liliopsida</taxon>
        <taxon>Poales</taxon>
        <taxon>Poaceae</taxon>
        <taxon>BOP clade</taxon>
        <taxon>Oryzoideae</taxon>
        <taxon>Oryzeae</taxon>
        <taxon>Oryzinae</taxon>
        <taxon>Leersia</taxon>
    </lineage>
</organism>
<evidence type="ECO:0000256" key="1">
    <source>
        <dbReference type="SAM" id="MobiDB-lite"/>
    </source>
</evidence>
<reference evidence="4" key="2">
    <citation type="submission" date="2013-12" db="EMBL/GenBank/DDBJ databases">
        <authorList>
            <person name="Yu Y."/>
            <person name="Lee S."/>
            <person name="de Baynast K."/>
            <person name="Wissotski M."/>
            <person name="Liu L."/>
            <person name="Talag J."/>
            <person name="Goicoechea J."/>
            <person name="Angelova A."/>
            <person name="Jetty R."/>
            <person name="Kudrna D."/>
            <person name="Golser W."/>
            <person name="Rivera L."/>
            <person name="Zhang J."/>
            <person name="Wing R."/>
        </authorList>
    </citation>
    <scope>NUCLEOTIDE SEQUENCE</scope>
</reference>
<dbReference type="eggNOG" id="ENOG502R5NR">
    <property type="taxonomic scope" value="Eukaryota"/>
</dbReference>
<reference evidence="3" key="3">
    <citation type="submission" date="2015-04" db="UniProtKB">
        <authorList>
            <consortium name="EnsemblPlants"/>
        </authorList>
    </citation>
    <scope>IDENTIFICATION</scope>
</reference>
<dbReference type="AlphaFoldDB" id="A0A0D9XBG7"/>
<keyword evidence="4" id="KW-1185">Reference proteome</keyword>
<feature type="chain" id="PRO_5002350046" evidence="2">
    <location>
        <begin position="31"/>
        <end position="118"/>
    </location>
</feature>
<reference evidence="3 4" key="1">
    <citation type="submission" date="2012-08" db="EMBL/GenBank/DDBJ databases">
        <title>Oryza genome evolution.</title>
        <authorList>
            <person name="Wing R.A."/>
        </authorList>
    </citation>
    <scope>NUCLEOTIDE SEQUENCE</scope>
</reference>
<proteinExistence type="predicted"/>
<dbReference type="Proteomes" id="UP000032180">
    <property type="component" value="Chromosome 9"/>
</dbReference>
<evidence type="ECO:0000313" key="4">
    <source>
        <dbReference type="Proteomes" id="UP000032180"/>
    </source>
</evidence>
<dbReference type="HOGENOM" id="CLU_171393_0_0_1"/>
<feature type="signal peptide" evidence="2">
    <location>
        <begin position="1"/>
        <end position="30"/>
    </location>
</feature>
<evidence type="ECO:0000256" key="2">
    <source>
        <dbReference type="SAM" id="SignalP"/>
    </source>
</evidence>
<keyword evidence="2" id="KW-0732">Signal</keyword>
<name>A0A0D9XBG7_9ORYZ</name>
<sequence length="118" mass="13101">MQQWRGMMAINVHIAAVLMVSLVLAATVAAHVDVGEVGEYLQKRSQESRLRNHGGPLHDLVNTATRFHEGLLHRTKSRSTLDVEAHTQKRSTPKAEEASSVESADDHQIVQEQNSIQL</sequence>
<protein>
    <submittedName>
        <fullName evidence="3">Uncharacterized protein</fullName>
    </submittedName>
</protein>